<gene>
    <name evidence="1" type="primary">Meioc_0</name>
    <name evidence="1" type="ORF">BUCCAP_R11293</name>
</gene>
<dbReference type="GO" id="GO:0005737">
    <property type="term" value="C:cytoplasm"/>
    <property type="evidence" value="ECO:0007669"/>
    <property type="project" value="TreeGrafter"/>
</dbReference>
<evidence type="ECO:0000313" key="2">
    <source>
        <dbReference type="Proteomes" id="UP000534107"/>
    </source>
</evidence>
<feature type="non-terminal residue" evidence="1">
    <location>
        <position position="1"/>
    </location>
</feature>
<dbReference type="AlphaFoldDB" id="A0A7K9HLD5"/>
<dbReference type="GO" id="GO:0005634">
    <property type="term" value="C:nucleus"/>
    <property type="evidence" value="ECO:0007669"/>
    <property type="project" value="TreeGrafter"/>
</dbReference>
<dbReference type="InterPro" id="IPR027963">
    <property type="entry name" value="MEIOC"/>
</dbReference>
<dbReference type="OrthoDB" id="5978002at2759"/>
<dbReference type="GO" id="GO:0007144">
    <property type="term" value="P:female meiosis I"/>
    <property type="evidence" value="ECO:0007669"/>
    <property type="project" value="TreeGrafter"/>
</dbReference>
<dbReference type="Proteomes" id="UP000534107">
    <property type="component" value="Unassembled WGS sequence"/>
</dbReference>
<dbReference type="GO" id="GO:0007141">
    <property type="term" value="P:male meiosis I"/>
    <property type="evidence" value="ECO:0007669"/>
    <property type="project" value="TreeGrafter"/>
</dbReference>
<dbReference type="PANTHER" id="PTHR33861">
    <property type="entry name" value="PROTEIN CBG18333"/>
    <property type="match status" value="1"/>
</dbReference>
<comment type="caution">
    <text evidence="1">The sequence shown here is derived from an EMBL/GenBank/DDBJ whole genome shotgun (WGS) entry which is preliminary data.</text>
</comment>
<feature type="non-terminal residue" evidence="1">
    <location>
        <position position="85"/>
    </location>
</feature>
<sequence>LERLRSSPLHVGITQALDKHLELIHVLQARRKDEIVNAANRRRQGAARSQDDREVLALALVIRELSVATRKTRTSLWCALQLTLP</sequence>
<name>A0A7K9HLD5_9PICI</name>
<reference evidence="1 2" key="1">
    <citation type="submission" date="2019-09" db="EMBL/GenBank/DDBJ databases">
        <title>Bird 10,000 Genomes (B10K) Project - Family phase.</title>
        <authorList>
            <person name="Zhang G."/>
        </authorList>
    </citation>
    <scope>NUCLEOTIDE SEQUENCE [LARGE SCALE GENOMIC DNA]</scope>
    <source>
        <strain evidence="1">B10K-DU-001-16</strain>
        <tissue evidence="1">Muscle</tissue>
    </source>
</reference>
<keyword evidence="2" id="KW-1185">Reference proteome</keyword>
<dbReference type="EMBL" id="VWZO01007158">
    <property type="protein sequence ID" value="NXH13544.1"/>
    <property type="molecule type" value="Genomic_DNA"/>
</dbReference>
<dbReference type="GO" id="GO:0048255">
    <property type="term" value="P:mRNA stabilization"/>
    <property type="evidence" value="ECO:0007669"/>
    <property type="project" value="TreeGrafter"/>
</dbReference>
<proteinExistence type="predicted"/>
<dbReference type="PANTHER" id="PTHR33861:SF3">
    <property type="entry name" value="MEIOSIS-SPECIFIC COILED-COIL DOMAIN-CONTAINING PROTEIN MEIOC"/>
    <property type="match status" value="1"/>
</dbReference>
<evidence type="ECO:0000313" key="1">
    <source>
        <dbReference type="EMBL" id="NXH13544.1"/>
    </source>
</evidence>
<organism evidence="1 2">
    <name type="scientific">Bucco capensis</name>
    <name type="common">collared puffbird</name>
    <dbReference type="NCBI Taxonomy" id="135168"/>
    <lineage>
        <taxon>Eukaryota</taxon>
        <taxon>Metazoa</taxon>
        <taxon>Chordata</taxon>
        <taxon>Craniata</taxon>
        <taxon>Vertebrata</taxon>
        <taxon>Euteleostomi</taxon>
        <taxon>Archelosauria</taxon>
        <taxon>Archosauria</taxon>
        <taxon>Dinosauria</taxon>
        <taxon>Saurischia</taxon>
        <taxon>Theropoda</taxon>
        <taxon>Coelurosauria</taxon>
        <taxon>Aves</taxon>
        <taxon>Neognathae</taxon>
        <taxon>Neoaves</taxon>
        <taxon>Telluraves</taxon>
        <taxon>Coraciimorphae</taxon>
        <taxon>Piciformes</taxon>
        <taxon>Bucconidae</taxon>
        <taxon>Bucco</taxon>
    </lineage>
</organism>
<protein>
    <submittedName>
        <fullName evidence="1">MEIOC protein</fullName>
    </submittedName>
</protein>
<dbReference type="Pfam" id="PF15189">
    <property type="entry name" value="MEIOC"/>
    <property type="match status" value="1"/>
</dbReference>
<accession>A0A7K9HLD5</accession>